<name>A0A101I059_UNCT6</name>
<dbReference type="InterPro" id="IPR032823">
    <property type="entry name" value="BCA_ABC_TP_C"/>
</dbReference>
<sequence length="258" mass="29158">MTEILNIDNITMKFGGLTAVKNFKLEVLPGELIGLIGPNGAGKTTIFNMITGIYEPTVNKIYFQDIDITGMKPDKIAKLGIARTFQNVRLMENLTVIDNVMIGFHLHLQSNLISAIFKFPGYAQEEENIYQKSIELLKKVDLEKCKLEKAGSLPYGQQRKLEIVRALATRPKLLLLDEPAAGMNPQETKELMRFIQEIKEDFNLTILLIEHDMRVVMGICERILVLNYGETIAEGNPEEIQHNPEVIKAYLGVEVHYA</sequence>
<dbReference type="GO" id="GO:0015188">
    <property type="term" value="F:L-isoleucine transmembrane transporter activity"/>
    <property type="evidence" value="ECO:0007669"/>
    <property type="project" value="TreeGrafter"/>
</dbReference>
<feature type="domain" description="ABC transporter" evidence="4">
    <location>
        <begin position="5"/>
        <end position="253"/>
    </location>
</feature>
<dbReference type="InterPro" id="IPR027417">
    <property type="entry name" value="P-loop_NTPase"/>
</dbReference>
<dbReference type="GO" id="GO:0005524">
    <property type="term" value="F:ATP binding"/>
    <property type="evidence" value="ECO:0007669"/>
    <property type="project" value="UniProtKB-KW"/>
</dbReference>
<dbReference type="Pfam" id="PF00005">
    <property type="entry name" value="ABC_tran"/>
    <property type="match status" value="1"/>
</dbReference>
<keyword evidence="3 5" id="KW-0067">ATP-binding</keyword>
<dbReference type="GO" id="GO:0042941">
    <property type="term" value="P:D-alanine transmembrane transport"/>
    <property type="evidence" value="ECO:0007669"/>
    <property type="project" value="TreeGrafter"/>
</dbReference>
<dbReference type="InterPro" id="IPR003593">
    <property type="entry name" value="AAA+_ATPase"/>
</dbReference>
<dbReference type="FunFam" id="3.40.50.300:FF:000421">
    <property type="entry name" value="Branched-chain amino acid ABC transporter ATP-binding protein"/>
    <property type="match status" value="1"/>
</dbReference>
<comment type="caution">
    <text evidence="5">The sequence shown here is derived from an EMBL/GenBank/DDBJ whole genome shotgun (WGS) entry which is preliminary data.</text>
</comment>
<dbReference type="InterPro" id="IPR003439">
    <property type="entry name" value="ABC_transporter-like_ATP-bd"/>
</dbReference>
<evidence type="ECO:0000256" key="3">
    <source>
        <dbReference type="ARBA" id="ARBA00022840"/>
    </source>
</evidence>
<protein>
    <submittedName>
        <fullName evidence="5">Branched-chain amino acid transport ATP-binding protein LivG</fullName>
    </submittedName>
</protein>
<dbReference type="GO" id="GO:0015808">
    <property type="term" value="P:L-alanine transport"/>
    <property type="evidence" value="ECO:0007669"/>
    <property type="project" value="TreeGrafter"/>
</dbReference>
<dbReference type="GO" id="GO:0005886">
    <property type="term" value="C:plasma membrane"/>
    <property type="evidence" value="ECO:0007669"/>
    <property type="project" value="TreeGrafter"/>
</dbReference>
<keyword evidence="2" id="KW-0547">Nucleotide-binding</keyword>
<proteinExistence type="predicted"/>
<dbReference type="GO" id="GO:1903806">
    <property type="term" value="P:L-isoleucine import across plasma membrane"/>
    <property type="evidence" value="ECO:0007669"/>
    <property type="project" value="TreeGrafter"/>
</dbReference>
<dbReference type="Pfam" id="PF12399">
    <property type="entry name" value="BCA_ABC_TP_C"/>
    <property type="match status" value="1"/>
</dbReference>
<dbReference type="SMART" id="SM00382">
    <property type="entry name" value="AAA"/>
    <property type="match status" value="1"/>
</dbReference>
<dbReference type="GO" id="GO:0016887">
    <property type="term" value="F:ATP hydrolysis activity"/>
    <property type="evidence" value="ECO:0007669"/>
    <property type="project" value="InterPro"/>
</dbReference>
<gene>
    <name evidence="5" type="ORF">XE03_1805</name>
</gene>
<evidence type="ECO:0000259" key="4">
    <source>
        <dbReference type="PROSITE" id="PS50893"/>
    </source>
</evidence>
<dbReference type="GO" id="GO:0015192">
    <property type="term" value="F:L-phenylalanine transmembrane transporter activity"/>
    <property type="evidence" value="ECO:0007669"/>
    <property type="project" value="TreeGrafter"/>
</dbReference>
<reference evidence="6" key="1">
    <citation type="journal article" date="2015" name="MBio">
        <title>Genome-Resolved Metagenomic Analysis Reveals Roles for Candidate Phyla and Other Microbial Community Members in Biogeochemical Transformations in Oil Reservoirs.</title>
        <authorList>
            <person name="Hu P."/>
            <person name="Tom L."/>
            <person name="Singh A."/>
            <person name="Thomas B.C."/>
            <person name="Baker B.J."/>
            <person name="Piceno Y.M."/>
            <person name="Andersen G.L."/>
            <person name="Banfield J.F."/>
        </authorList>
    </citation>
    <scope>NUCLEOTIDE SEQUENCE [LARGE SCALE GENOMIC DNA]</scope>
</reference>
<dbReference type="Proteomes" id="UP000053467">
    <property type="component" value="Unassembled WGS sequence"/>
</dbReference>
<evidence type="ECO:0000313" key="5">
    <source>
        <dbReference type="EMBL" id="KUK85964.1"/>
    </source>
</evidence>
<evidence type="ECO:0000313" key="6">
    <source>
        <dbReference type="Proteomes" id="UP000053467"/>
    </source>
</evidence>
<dbReference type="Gene3D" id="3.40.50.300">
    <property type="entry name" value="P-loop containing nucleotide triphosphate hydrolases"/>
    <property type="match status" value="1"/>
</dbReference>
<accession>A0A101I059</accession>
<dbReference type="GO" id="GO:0005304">
    <property type="term" value="F:L-valine transmembrane transporter activity"/>
    <property type="evidence" value="ECO:0007669"/>
    <property type="project" value="TreeGrafter"/>
</dbReference>
<keyword evidence="1" id="KW-0813">Transport</keyword>
<dbReference type="PANTHER" id="PTHR45772">
    <property type="entry name" value="CONSERVED COMPONENT OF ABC TRANSPORTER FOR NATURAL AMINO ACIDS-RELATED"/>
    <property type="match status" value="1"/>
</dbReference>
<dbReference type="AlphaFoldDB" id="A0A101I059"/>
<dbReference type="GO" id="GO:1903805">
    <property type="term" value="P:L-valine import across plasma membrane"/>
    <property type="evidence" value="ECO:0007669"/>
    <property type="project" value="TreeGrafter"/>
</dbReference>
<dbReference type="CDD" id="cd03219">
    <property type="entry name" value="ABC_Mj1267_LivG_branched"/>
    <property type="match status" value="1"/>
</dbReference>
<evidence type="ECO:0000256" key="1">
    <source>
        <dbReference type="ARBA" id="ARBA00022448"/>
    </source>
</evidence>
<dbReference type="PANTHER" id="PTHR45772:SF7">
    <property type="entry name" value="AMINO ACID ABC TRANSPORTER ATP-BINDING PROTEIN"/>
    <property type="match status" value="1"/>
</dbReference>
<dbReference type="PATRIC" id="fig|1635277.3.peg.1611"/>
<dbReference type="EMBL" id="LGGX01000034">
    <property type="protein sequence ID" value="KUK85964.1"/>
    <property type="molecule type" value="Genomic_DNA"/>
</dbReference>
<dbReference type="InterPro" id="IPR051120">
    <property type="entry name" value="ABC_AA/LPS_Transport"/>
</dbReference>
<dbReference type="SUPFAM" id="SSF52540">
    <property type="entry name" value="P-loop containing nucleoside triphosphate hydrolases"/>
    <property type="match status" value="1"/>
</dbReference>
<organism evidence="5 6">
    <name type="scientific">candidate division TA06 bacterium 34_109</name>
    <dbReference type="NCBI Taxonomy" id="1635277"/>
    <lineage>
        <taxon>Bacteria</taxon>
        <taxon>Bacteria division TA06</taxon>
    </lineage>
</organism>
<dbReference type="PROSITE" id="PS50893">
    <property type="entry name" value="ABC_TRANSPORTER_2"/>
    <property type="match status" value="1"/>
</dbReference>
<evidence type="ECO:0000256" key="2">
    <source>
        <dbReference type="ARBA" id="ARBA00022741"/>
    </source>
</evidence>